<evidence type="ECO:0000256" key="2">
    <source>
        <dbReference type="SAM" id="Phobius"/>
    </source>
</evidence>
<keyword evidence="3" id="KW-0732">Signal</keyword>
<keyword evidence="2" id="KW-0472">Membrane</keyword>
<feature type="region of interest" description="Disordered" evidence="1">
    <location>
        <begin position="175"/>
        <end position="200"/>
    </location>
</feature>
<evidence type="ECO:0000256" key="3">
    <source>
        <dbReference type="SAM" id="SignalP"/>
    </source>
</evidence>
<feature type="signal peptide" evidence="3">
    <location>
        <begin position="1"/>
        <end position="17"/>
    </location>
</feature>
<reference evidence="4" key="1">
    <citation type="submission" date="2021-01" db="EMBL/GenBank/DDBJ databases">
        <authorList>
            <person name="Corre E."/>
            <person name="Pelletier E."/>
            <person name="Niang G."/>
            <person name="Scheremetjew M."/>
            <person name="Finn R."/>
            <person name="Kale V."/>
            <person name="Holt S."/>
            <person name="Cochrane G."/>
            <person name="Meng A."/>
            <person name="Brown T."/>
            <person name="Cohen L."/>
        </authorList>
    </citation>
    <scope>NUCLEOTIDE SEQUENCE</scope>
    <source>
        <strain evidence="4">CCMP3105</strain>
    </source>
</reference>
<evidence type="ECO:0000256" key="1">
    <source>
        <dbReference type="SAM" id="MobiDB-lite"/>
    </source>
</evidence>
<dbReference type="EMBL" id="HBNR01026544">
    <property type="protein sequence ID" value="CAE4578869.1"/>
    <property type="molecule type" value="Transcribed_RNA"/>
</dbReference>
<evidence type="ECO:0000313" key="4">
    <source>
        <dbReference type="EMBL" id="CAE4578869.1"/>
    </source>
</evidence>
<proteinExistence type="predicted"/>
<dbReference type="AlphaFoldDB" id="A0A7S4UMR4"/>
<gene>
    <name evidence="4" type="ORF">AMON00008_LOCUS17950</name>
</gene>
<feature type="transmembrane region" description="Helical" evidence="2">
    <location>
        <begin position="70"/>
        <end position="92"/>
    </location>
</feature>
<keyword evidence="2" id="KW-1133">Transmembrane helix</keyword>
<accession>A0A7S4UMR4</accession>
<keyword evidence="2" id="KW-0812">Transmembrane</keyword>
<sequence length="200" mass="21764">MACQLLAAAALLNQWRAASPWTCVCVCVVRPVPSSACCGLSMHLAVCGRRWSWDECDAAGWRDERQCFRVLHMLAALWMLLSVCAFALQFCFPDRGVTARHGNEQLLYRGCVRTRGGPLHASRCVLKAVVLTGTRFERSGLEVTIDCARCVLISASAWSVWRQWRDTGTGLATGASFLEAPGEEPPPSGNNGQGDSSETS</sequence>
<protein>
    <submittedName>
        <fullName evidence="4">Uncharacterized protein</fullName>
    </submittedName>
</protein>
<name>A0A7S4UMR4_9DINO</name>
<feature type="chain" id="PRO_5031094674" evidence="3">
    <location>
        <begin position="18"/>
        <end position="200"/>
    </location>
</feature>
<organism evidence="4">
    <name type="scientific">Alexandrium monilatum</name>
    <dbReference type="NCBI Taxonomy" id="311494"/>
    <lineage>
        <taxon>Eukaryota</taxon>
        <taxon>Sar</taxon>
        <taxon>Alveolata</taxon>
        <taxon>Dinophyceae</taxon>
        <taxon>Gonyaulacales</taxon>
        <taxon>Pyrocystaceae</taxon>
        <taxon>Alexandrium</taxon>
    </lineage>
</organism>